<reference evidence="11 12" key="1">
    <citation type="submission" date="2024-02" db="EMBL/GenBank/DDBJ databases">
        <title>Chromosome-scale genome assembly of the rough periwinkle Littorina saxatilis.</title>
        <authorList>
            <person name="De Jode A."/>
            <person name="Faria R."/>
            <person name="Formenti G."/>
            <person name="Sims Y."/>
            <person name="Smith T.P."/>
            <person name="Tracey A."/>
            <person name="Wood J.M.D."/>
            <person name="Zagrodzka Z.B."/>
            <person name="Johannesson K."/>
            <person name="Butlin R.K."/>
            <person name="Leder E.H."/>
        </authorList>
    </citation>
    <scope>NUCLEOTIDE SEQUENCE [LARGE SCALE GENOMIC DNA]</scope>
    <source>
        <strain evidence="11">Snail1</strain>
        <tissue evidence="11">Muscle</tissue>
    </source>
</reference>
<feature type="compositionally biased region" description="Basic and acidic residues" evidence="9">
    <location>
        <begin position="489"/>
        <end position="498"/>
    </location>
</feature>
<dbReference type="GO" id="GO:0020037">
    <property type="term" value="F:heme binding"/>
    <property type="evidence" value="ECO:0007669"/>
    <property type="project" value="InterPro"/>
</dbReference>
<keyword evidence="2" id="KW-0813">Transport</keyword>
<dbReference type="InterPro" id="IPR009050">
    <property type="entry name" value="Globin-like_sf"/>
</dbReference>
<accession>A0AAN9BNC2</accession>
<keyword evidence="6" id="KW-0408">Iron</keyword>
<dbReference type="SUPFAM" id="SSF46458">
    <property type="entry name" value="Globin-like"/>
    <property type="match status" value="1"/>
</dbReference>
<feature type="domain" description="Globin" evidence="10">
    <location>
        <begin position="60"/>
        <end position="208"/>
    </location>
</feature>
<keyword evidence="5" id="KW-0479">Metal-binding</keyword>
<dbReference type="CDD" id="cd01040">
    <property type="entry name" value="Mb-like"/>
    <property type="match status" value="1"/>
</dbReference>
<evidence type="ECO:0000256" key="3">
    <source>
        <dbReference type="ARBA" id="ARBA00022617"/>
    </source>
</evidence>
<feature type="compositionally biased region" description="Low complexity" evidence="9">
    <location>
        <begin position="343"/>
        <end position="356"/>
    </location>
</feature>
<dbReference type="GO" id="GO:0046872">
    <property type="term" value="F:metal ion binding"/>
    <property type="evidence" value="ECO:0007669"/>
    <property type="project" value="UniProtKB-KW"/>
</dbReference>
<dbReference type="Pfam" id="PF00042">
    <property type="entry name" value="Globin"/>
    <property type="match status" value="1"/>
</dbReference>
<dbReference type="InterPro" id="IPR000971">
    <property type="entry name" value="Globin"/>
</dbReference>
<keyword evidence="7" id="KW-0514">Muscle protein</keyword>
<dbReference type="EMBL" id="JBAMIC010000004">
    <property type="protein sequence ID" value="KAK7108672.1"/>
    <property type="molecule type" value="Genomic_DNA"/>
</dbReference>
<feature type="compositionally biased region" description="Low complexity" evidence="9">
    <location>
        <begin position="269"/>
        <end position="279"/>
    </location>
</feature>
<keyword evidence="3" id="KW-0349">Heme</keyword>
<dbReference type="InterPro" id="IPR012292">
    <property type="entry name" value="Globin/Proto"/>
</dbReference>
<name>A0AAN9BNC2_9CAEN</name>
<dbReference type="PANTHER" id="PTHR46458">
    <property type="entry name" value="BLR2807 PROTEIN"/>
    <property type="match status" value="1"/>
</dbReference>
<feature type="compositionally biased region" description="Polar residues" evidence="9">
    <location>
        <begin position="317"/>
        <end position="342"/>
    </location>
</feature>
<dbReference type="GO" id="GO:0019825">
    <property type="term" value="F:oxygen binding"/>
    <property type="evidence" value="ECO:0007669"/>
    <property type="project" value="InterPro"/>
</dbReference>
<evidence type="ECO:0000256" key="2">
    <source>
        <dbReference type="ARBA" id="ARBA00022448"/>
    </source>
</evidence>
<feature type="region of interest" description="Disordered" evidence="9">
    <location>
        <begin position="209"/>
        <end position="390"/>
    </location>
</feature>
<comment type="caution">
    <text evidence="11">The sequence shown here is derived from an EMBL/GenBank/DDBJ whole genome shotgun (WGS) entry which is preliminary data.</text>
</comment>
<evidence type="ECO:0000313" key="11">
    <source>
        <dbReference type="EMBL" id="KAK7108672.1"/>
    </source>
</evidence>
<organism evidence="11 12">
    <name type="scientific">Littorina saxatilis</name>
    <dbReference type="NCBI Taxonomy" id="31220"/>
    <lineage>
        <taxon>Eukaryota</taxon>
        <taxon>Metazoa</taxon>
        <taxon>Spiralia</taxon>
        <taxon>Lophotrochozoa</taxon>
        <taxon>Mollusca</taxon>
        <taxon>Gastropoda</taxon>
        <taxon>Caenogastropoda</taxon>
        <taxon>Littorinimorpha</taxon>
        <taxon>Littorinoidea</taxon>
        <taxon>Littorinidae</taxon>
        <taxon>Littorina</taxon>
    </lineage>
</organism>
<evidence type="ECO:0000256" key="4">
    <source>
        <dbReference type="ARBA" id="ARBA00022621"/>
    </source>
</evidence>
<evidence type="ECO:0000256" key="9">
    <source>
        <dbReference type="SAM" id="MobiDB-lite"/>
    </source>
</evidence>
<gene>
    <name evidence="11" type="ORF">V1264_016361</name>
</gene>
<evidence type="ECO:0000256" key="7">
    <source>
        <dbReference type="ARBA" id="ARBA00023179"/>
    </source>
</evidence>
<evidence type="ECO:0000313" key="12">
    <source>
        <dbReference type="Proteomes" id="UP001374579"/>
    </source>
</evidence>
<dbReference type="GO" id="GO:0005344">
    <property type="term" value="F:oxygen carrier activity"/>
    <property type="evidence" value="ECO:0007669"/>
    <property type="project" value="UniProtKB-KW"/>
</dbReference>
<feature type="region of interest" description="Disordered" evidence="9">
    <location>
        <begin position="429"/>
        <end position="498"/>
    </location>
</feature>
<evidence type="ECO:0000256" key="6">
    <source>
        <dbReference type="ARBA" id="ARBA00023004"/>
    </source>
</evidence>
<protein>
    <recommendedName>
        <fullName evidence="1">Globin</fullName>
    </recommendedName>
    <alternativeName>
        <fullName evidence="8">Myoglobin</fullName>
    </alternativeName>
</protein>
<evidence type="ECO:0000256" key="1">
    <source>
        <dbReference type="ARBA" id="ARBA00013895"/>
    </source>
</evidence>
<evidence type="ECO:0000259" key="10">
    <source>
        <dbReference type="PROSITE" id="PS01033"/>
    </source>
</evidence>
<dbReference type="AlphaFoldDB" id="A0AAN9BNC2"/>
<evidence type="ECO:0000256" key="8">
    <source>
        <dbReference type="ARBA" id="ARBA00030087"/>
    </source>
</evidence>
<dbReference type="Proteomes" id="UP001374579">
    <property type="component" value="Unassembled WGS sequence"/>
</dbReference>
<keyword evidence="12" id="KW-1185">Reference proteome</keyword>
<dbReference type="Gene3D" id="1.10.490.10">
    <property type="entry name" value="Globins"/>
    <property type="match status" value="1"/>
</dbReference>
<evidence type="ECO:0000256" key="5">
    <source>
        <dbReference type="ARBA" id="ARBA00022723"/>
    </source>
</evidence>
<proteinExistence type="predicted"/>
<dbReference type="InterPro" id="IPR044399">
    <property type="entry name" value="Mb-like_M"/>
</dbReference>
<dbReference type="InterPro" id="IPR050532">
    <property type="entry name" value="Globin-like_OT"/>
</dbReference>
<dbReference type="PANTHER" id="PTHR46458:SF1">
    <property type="entry name" value="GEO09476P1"/>
    <property type="match status" value="1"/>
</dbReference>
<keyword evidence="4" id="KW-0561">Oxygen transport</keyword>
<sequence length="498" mass="53592">MAVKWTPKPSSPSMFVQPASPLFVEPTTNTCGCCCEKLTSATTTRHQEKSPARRTSKSTLLTGQQRLTILRTWHRLSGDLVTLGIATMNRMIYINSKTKYPFKFRFKVGQQLQDDPGFRQHAFWCIQVINAVVENLDHVEDTVDAMFLEIGAMHAGLPLFSAAYFSLLPDVWCDVWDEHLKGRYSVQAAKAWRRVFEYVESRLVEGYESSSLRGDPEAGGYEDFDEDSISRSSLTGTESEVDEDPSANDMSLGVDGSFLSASKRTMPHSRSSSVASARRSGQKKSTRAASGPRLGSIVSTTSDRDPLADSIYKRPSVTPSLTPSQPGPTQSIFLNFASFNSKSPPGSGRSSPGRPSIYDRASSLKFHVPGSPFTKPVSPSSSKPPSPALSVASLALPLPGTAPNSLVVPATPVPRRSYFFSAISKFSSNTIKSNKSPPTSPPTSLPKSNSDPMSAATTVDGGAPCTVVGGEGTPVGNRSRAGSFPPEEAGGKQKPENK</sequence>
<dbReference type="PROSITE" id="PS01033">
    <property type="entry name" value="GLOBIN"/>
    <property type="match status" value="1"/>
</dbReference>